<feature type="compositionally biased region" description="Low complexity" evidence="2">
    <location>
        <begin position="98"/>
        <end position="121"/>
    </location>
</feature>
<dbReference type="PANTHER" id="PTHR15904">
    <property type="entry name" value="FAM13"/>
    <property type="match status" value="1"/>
</dbReference>
<sequence length="463" mass="51256">MFCFCLQSSLQKLQALEVEGGTSLGSSPEESPPPLGSKEQKSPRGRAELGGKEAKTLALCHGVPADENSPPELLTFLTRPPQSPRHPPLTAIHPGQQPPTSDVVTPPSPHHSPYSPQRSSPGGEGGHGSDGGGALLQLLAGGASPLPSPRCSSPCQRFNSDPDSAPSPPCSQQYILCRGDRTQDSEGERPSSVPFLTRHIQTLKKKVRRFEDQFEQEMNYKPSHNDKYSNPEMIRVMGELAKARKQLKELRLRQSVFESKEQESADVCRYGAGQQGASEHKPALEETVESLFRRLREKRQALGLPDNMKEMTQAQMVLEKITLQKCLLYFESLHGRPVSPPPHTPSRIEAPRFQRRVFILQLHERSLLTLCCVPGNEAGEEPGEASVRPLPDDQTLAVCQPHHQHYRKTHTCRVLTSAAAISYVRTKQSFVREKRKRGVYRPPAAAPPSGQTHCDNSSFELFM</sequence>
<dbReference type="STRING" id="303518.ENSPNYP00000023661"/>
<reference evidence="3" key="1">
    <citation type="submission" date="2023-09" db="UniProtKB">
        <authorList>
            <consortium name="Ensembl"/>
        </authorList>
    </citation>
    <scope>IDENTIFICATION</scope>
</reference>
<feature type="compositionally biased region" description="Low complexity" evidence="2">
    <location>
        <begin position="19"/>
        <end position="29"/>
    </location>
</feature>
<feature type="compositionally biased region" description="Gly residues" evidence="2">
    <location>
        <begin position="122"/>
        <end position="134"/>
    </location>
</feature>
<evidence type="ECO:0000256" key="1">
    <source>
        <dbReference type="SAM" id="Coils"/>
    </source>
</evidence>
<dbReference type="InterPro" id="IPR039102">
    <property type="entry name" value="FAM13"/>
</dbReference>
<keyword evidence="1" id="KW-0175">Coiled coil</keyword>
<dbReference type="GeneTree" id="ENSGT00950000183033"/>
<proteinExistence type="predicted"/>
<dbReference type="PANTHER" id="PTHR15904:SF19">
    <property type="entry name" value="PROTEIN FAM13C"/>
    <property type="match status" value="1"/>
</dbReference>
<feature type="coiled-coil region" evidence="1">
    <location>
        <begin position="233"/>
        <end position="260"/>
    </location>
</feature>
<evidence type="ECO:0000313" key="3">
    <source>
        <dbReference type="Ensembl" id="ENSPNYP00000023661.1"/>
    </source>
</evidence>
<feature type="compositionally biased region" description="Low complexity" evidence="2">
    <location>
        <begin position="135"/>
        <end position="155"/>
    </location>
</feature>
<dbReference type="Ensembl" id="ENSPNYT00000024244.1">
    <property type="protein sequence ID" value="ENSPNYP00000023661.1"/>
    <property type="gene ID" value="ENSPNYG00000017890.1"/>
</dbReference>
<name>A0A3B4GQR0_9CICH</name>
<evidence type="ECO:0000256" key="2">
    <source>
        <dbReference type="SAM" id="MobiDB-lite"/>
    </source>
</evidence>
<accession>A0A3B4GQR0</accession>
<feature type="region of interest" description="Disordered" evidence="2">
    <location>
        <begin position="19"/>
        <end position="171"/>
    </location>
</feature>
<feature type="compositionally biased region" description="Basic and acidic residues" evidence="2">
    <location>
        <begin position="38"/>
        <end position="55"/>
    </location>
</feature>
<organism evidence="3">
    <name type="scientific">Pundamilia nyererei</name>
    <dbReference type="NCBI Taxonomy" id="303518"/>
    <lineage>
        <taxon>Eukaryota</taxon>
        <taxon>Metazoa</taxon>
        <taxon>Chordata</taxon>
        <taxon>Craniata</taxon>
        <taxon>Vertebrata</taxon>
        <taxon>Euteleostomi</taxon>
        <taxon>Actinopterygii</taxon>
        <taxon>Neopterygii</taxon>
        <taxon>Teleostei</taxon>
        <taxon>Neoteleostei</taxon>
        <taxon>Acanthomorphata</taxon>
        <taxon>Ovalentaria</taxon>
        <taxon>Cichlomorphae</taxon>
        <taxon>Cichliformes</taxon>
        <taxon>Cichlidae</taxon>
        <taxon>African cichlids</taxon>
        <taxon>Pseudocrenilabrinae</taxon>
        <taxon>Haplochromini</taxon>
        <taxon>Pundamilia</taxon>
    </lineage>
</organism>
<protein>
    <submittedName>
        <fullName evidence="3">Protein FAM13C-like</fullName>
    </submittedName>
</protein>
<dbReference type="AlphaFoldDB" id="A0A3B4GQR0"/>